<dbReference type="GO" id="GO:0004252">
    <property type="term" value="F:serine-type endopeptidase activity"/>
    <property type="evidence" value="ECO:0007669"/>
    <property type="project" value="UniProtKB-UniRule"/>
</dbReference>
<dbReference type="SUPFAM" id="SSF52743">
    <property type="entry name" value="Subtilisin-like"/>
    <property type="match status" value="1"/>
</dbReference>
<evidence type="ECO:0000313" key="10">
    <source>
        <dbReference type="Proteomes" id="UP000887226"/>
    </source>
</evidence>
<proteinExistence type="inferred from homology"/>
<organism evidence="9 10">
    <name type="scientific">Calycina marina</name>
    <dbReference type="NCBI Taxonomy" id="1763456"/>
    <lineage>
        <taxon>Eukaryota</taxon>
        <taxon>Fungi</taxon>
        <taxon>Dikarya</taxon>
        <taxon>Ascomycota</taxon>
        <taxon>Pezizomycotina</taxon>
        <taxon>Leotiomycetes</taxon>
        <taxon>Helotiales</taxon>
        <taxon>Pezizellaceae</taxon>
        <taxon>Calycina</taxon>
    </lineage>
</organism>
<feature type="chain" id="PRO_5040130443" evidence="7">
    <location>
        <begin position="28"/>
        <end position="553"/>
    </location>
</feature>
<feature type="active site" description="Charge relay system" evidence="5">
    <location>
        <position position="245"/>
    </location>
</feature>
<evidence type="ECO:0000256" key="1">
    <source>
        <dbReference type="ARBA" id="ARBA00011073"/>
    </source>
</evidence>
<keyword evidence="7" id="KW-0732">Signal</keyword>
<dbReference type="InterPro" id="IPR036852">
    <property type="entry name" value="Peptidase_S8/S53_dom_sf"/>
</dbReference>
<feature type="active site" description="Charge relay system" evidence="5">
    <location>
        <position position="209"/>
    </location>
</feature>
<evidence type="ECO:0000313" key="9">
    <source>
        <dbReference type="EMBL" id="KAG9245465.1"/>
    </source>
</evidence>
<dbReference type="Proteomes" id="UP000887226">
    <property type="component" value="Unassembled WGS sequence"/>
</dbReference>
<dbReference type="AlphaFoldDB" id="A0A9P7Z5V8"/>
<dbReference type="OrthoDB" id="1896086at2759"/>
<evidence type="ECO:0000256" key="2">
    <source>
        <dbReference type="ARBA" id="ARBA00022670"/>
    </source>
</evidence>
<feature type="signal peptide" evidence="7">
    <location>
        <begin position="1"/>
        <end position="27"/>
    </location>
</feature>
<comment type="caution">
    <text evidence="9">The sequence shown here is derived from an EMBL/GenBank/DDBJ whole genome shotgun (WGS) entry which is preliminary data.</text>
</comment>
<dbReference type="PANTHER" id="PTHR43806">
    <property type="entry name" value="PEPTIDASE S8"/>
    <property type="match status" value="1"/>
</dbReference>
<evidence type="ECO:0000259" key="8">
    <source>
        <dbReference type="Pfam" id="PF00082"/>
    </source>
</evidence>
<evidence type="ECO:0000256" key="7">
    <source>
        <dbReference type="SAM" id="SignalP"/>
    </source>
</evidence>
<dbReference type="Pfam" id="PF00082">
    <property type="entry name" value="Peptidase_S8"/>
    <property type="match status" value="1"/>
</dbReference>
<protein>
    <submittedName>
        <fullName evidence="9">Peptidase S8/S53 domain-containing protein</fullName>
    </submittedName>
</protein>
<dbReference type="PANTHER" id="PTHR43806:SF58">
    <property type="entry name" value="ALKALINE PROTEASE 1-RELATED"/>
    <property type="match status" value="1"/>
</dbReference>
<dbReference type="PRINTS" id="PR00723">
    <property type="entry name" value="SUBTILISIN"/>
</dbReference>
<dbReference type="PROSITE" id="PS51892">
    <property type="entry name" value="SUBTILASE"/>
    <property type="match status" value="1"/>
</dbReference>
<sequence>MFIFTHSDHRKFTVVVLLLWTLHITLAFPAFDPPEIDNVSRRNEIYSIMTSRATTGKSGGKSSTTSGASAGAVNYIIYPKKTNIKSKTSKLTATLKDFSKIVHTEESKYVGILFWEASLTATQLKEVKASPEAGSVLVAPTKDSKYTDPFTHETDSAPKIQARQQIKQRGATADVRFFNWQQGHKFTDFANNFVYDSSAGSDVPLYIVDSGADLTHPEFTQIASKASWLFAGDDTTHGDNHHSAHGTCMLSKAAGNTLGVARDIKPIIVKVALPFDAGRYLQGVNMVSEAVGEGSGNTRAVLLMAWWYARGQTEGTVNDEWIAEITELLNSLTRRGVLCVTGSGNGVNIAGSPNTVAFGYPAGLALGPTPAVPGLLVAGAVELDGSIYRRSNRDPASVFPRVYAPGYEGMLCAGLNRANVASSGGTSLAAASTAGMAAYYLRLPHLGNEVSTPARLKSYLERNAWDRRTSPPRYPALWNLVPYSRRNQCIVQRQVKTTHGNSLGNGTGAAVEDSRGDACILDTISSSSSTLVADAAAETPKQNTLTQPKGKGK</sequence>
<feature type="domain" description="Peptidase S8/S53" evidence="8">
    <location>
        <begin position="202"/>
        <end position="468"/>
    </location>
</feature>
<evidence type="ECO:0000256" key="4">
    <source>
        <dbReference type="ARBA" id="ARBA00022825"/>
    </source>
</evidence>
<evidence type="ECO:0000256" key="5">
    <source>
        <dbReference type="PROSITE-ProRule" id="PRU01240"/>
    </source>
</evidence>
<dbReference type="EMBL" id="MU253846">
    <property type="protein sequence ID" value="KAG9245465.1"/>
    <property type="molecule type" value="Genomic_DNA"/>
</dbReference>
<comment type="similarity">
    <text evidence="1 5">Belongs to the peptidase S8 family.</text>
</comment>
<dbReference type="InterPro" id="IPR050131">
    <property type="entry name" value="Peptidase_S8_subtilisin-like"/>
</dbReference>
<dbReference type="GO" id="GO:0006508">
    <property type="term" value="P:proteolysis"/>
    <property type="evidence" value="ECO:0007669"/>
    <property type="project" value="UniProtKB-KW"/>
</dbReference>
<gene>
    <name evidence="9" type="ORF">BJ878DRAFT_18056</name>
</gene>
<feature type="region of interest" description="Disordered" evidence="6">
    <location>
        <begin position="532"/>
        <end position="553"/>
    </location>
</feature>
<name>A0A9P7Z5V8_9HELO</name>
<feature type="active site" description="Charge relay system" evidence="5">
    <location>
        <position position="427"/>
    </location>
</feature>
<keyword evidence="4 5" id="KW-0720">Serine protease</keyword>
<evidence type="ECO:0000256" key="3">
    <source>
        <dbReference type="ARBA" id="ARBA00022801"/>
    </source>
</evidence>
<dbReference type="InterPro" id="IPR015500">
    <property type="entry name" value="Peptidase_S8_subtilisin-rel"/>
</dbReference>
<accession>A0A9P7Z5V8</accession>
<keyword evidence="10" id="KW-1185">Reference proteome</keyword>
<dbReference type="Gene3D" id="3.40.50.200">
    <property type="entry name" value="Peptidase S8/S53 domain"/>
    <property type="match status" value="1"/>
</dbReference>
<keyword evidence="2 5" id="KW-0645">Protease</keyword>
<keyword evidence="3 5" id="KW-0378">Hydrolase</keyword>
<reference evidence="9" key="1">
    <citation type="journal article" date="2021" name="IMA Fungus">
        <title>Genomic characterization of three marine fungi, including Emericellopsis atlantica sp. nov. with signatures of a generalist lifestyle and marine biomass degradation.</title>
        <authorList>
            <person name="Hagestad O.C."/>
            <person name="Hou L."/>
            <person name="Andersen J.H."/>
            <person name="Hansen E.H."/>
            <person name="Altermark B."/>
            <person name="Li C."/>
            <person name="Kuhnert E."/>
            <person name="Cox R.J."/>
            <person name="Crous P.W."/>
            <person name="Spatafora J.W."/>
            <person name="Lail K."/>
            <person name="Amirebrahimi M."/>
            <person name="Lipzen A."/>
            <person name="Pangilinan J."/>
            <person name="Andreopoulos W."/>
            <person name="Hayes R.D."/>
            <person name="Ng V."/>
            <person name="Grigoriev I.V."/>
            <person name="Jackson S.A."/>
            <person name="Sutton T.D.S."/>
            <person name="Dobson A.D.W."/>
            <person name="Rama T."/>
        </authorList>
    </citation>
    <scope>NUCLEOTIDE SEQUENCE</scope>
    <source>
        <strain evidence="9">TRa3180A</strain>
    </source>
</reference>
<evidence type="ECO:0000256" key="6">
    <source>
        <dbReference type="SAM" id="MobiDB-lite"/>
    </source>
</evidence>
<dbReference type="InterPro" id="IPR000209">
    <property type="entry name" value="Peptidase_S8/S53_dom"/>
</dbReference>